<proteinExistence type="predicted"/>
<reference evidence="2 3" key="1">
    <citation type="submission" date="2018-08" db="EMBL/GenBank/DDBJ databases">
        <title>Genomic investigation of the strawberry pathogen Phytophthora fragariae indicates pathogenicity is determined by transcriptional variation in three key races.</title>
        <authorList>
            <person name="Adams T.M."/>
            <person name="Armitage A.D."/>
            <person name="Sobczyk M.K."/>
            <person name="Bates H.J."/>
            <person name="Dunwell J.M."/>
            <person name="Nellist C.F."/>
            <person name="Harrison R.J."/>
        </authorList>
    </citation>
    <scope>NUCLEOTIDE SEQUENCE [LARGE SCALE GENOMIC DNA]</scope>
    <source>
        <strain evidence="2 3">BC-1</strain>
    </source>
</reference>
<protein>
    <submittedName>
        <fullName evidence="2">Uncharacterized protein</fullName>
    </submittedName>
</protein>
<evidence type="ECO:0000313" key="2">
    <source>
        <dbReference type="EMBL" id="KAE9231414.1"/>
    </source>
</evidence>
<keyword evidence="1" id="KW-0175">Coiled coil</keyword>
<organism evidence="2 3">
    <name type="scientific">Phytophthora fragariae</name>
    <dbReference type="NCBI Taxonomy" id="53985"/>
    <lineage>
        <taxon>Eukaryota</taxon>
        <taxon>Sar</taxon>
        <taxon>Stramenopiles</taxon>
        <taxon>Oomycota</taxon>
        <taxon>Peronosporomycetes</taxon>
        <taxon>Peronosporales</taxon>
        <taxon>Peronosporaceae</taxon>
        <taxon>Phytophthora</taxon>
    </lineage>
</organism>
<comment type="caution">
    <text evidence="2">The sequence shown here is derived from an EMBL/GenBank/DDBJ whole genome shotgun (WGS) entry which is preliminary data.</text>
</comment>
<dbReference type="Proteomes" id="UP000440367">
    <property type="component" value="Unassembled WGS sequence"/>
</dbReference>
<evidence type="ECO:0000256" key="1">
    <source>
        <dbReference type="SAM" id="Coils"/>
    </source>
</evidence>
<sequence length="248" mass="28640">MTDWSSALFDTLSKRAARWQHAAAERDKEVNVLEDRHEQLLLRNAQLGQQNNALRQRLVSAAARKIHRILELGRKSRVEVALEVWKHKLRQIHSRALRRMTTQLQVASKQFTPTTDIAARIARALFTDLLVAEHQLLRSQQRGAWKVVNASVRSARRRQLRVAFDRLASGSAASRTKRRFLTPMHVANARAFADKLTSMLLRSGFQRWKRQFLALAIQEAEEAQEELLRALHHVTSYRQALDPYTKQS</sequence>
<accession>A0A6A3Z9D1</accession>
<dbReference type="AlphaFoldDB" id="A0A6A3Z9D1"/>
<name>A0A6A3Z9D1_9STRA</name>
<gene>
    <name evidence="2" type="ORF">PF002_g12702</name>
</gene>
<evidence type="ECO:0000313" key="3">
    <source>
        <dbReference type="Proteomes" id="UP000440367"/>
    </source>
</evidence>
<dbReference type="EMBL" id="QXGD01000622">
    <property type="protein sequence ID" value="KAE9231414.1"/>
    <property type="molecule type" value="Genomic_DNA"/>
</dbReference>
<feature type="coiled-coil region" evidence="1">
    <location>
        <begin position="30"/>
        <end position="57"/>
    </location>
</feature>